<protein>
    <recommendedName>
        <fullName evidence="2">RRM domain-containing protein</fullName>
    </recommendedName>
</protein>
<dbReference type="OrthoDB" id="5374349at2759"/>
<dbReference type="STRING" id="40998.A0A2P8A676"/>
<feature type="region of interest" description="Disordered" evidence="1">
    <location>
        <begin position="273"/>
        <end position="355"/>
    </location>
</feature>
<feature type="compositionally biased region" description="Gly residues" evidence="1">
    <location>
        <begin position="329"/>
        <end position="339"/>
    </location>
</feature>
<reference evidence="3 4" key="1">
    <citation type="submission" date="2017-05" db="EMBL/GenBank/DDBJ databases">
        <title>Draft genome sequence of Elsinoe australis.</title>
        <authorList>
            <person name="Cheng Q."/>
        </authorList>
    </citation>
    <scope>NUCLEOTIDE SEQUENCE [LARGE SCALE GENOMIC DNA]</scope>
    <source>
        <strain evidence="3 4">NL1</strain>
    </source>
</reference>
<dbReference type="SUPFAM" id="SSF54928">
    <property type="entry name" value="RNA-binding domain, RBD"/>
    <property type="match status" value="1"/>
</dbReference>
<feature type="compositionally biased region" description="Basic and acidic residues" evidence="1">
    <location>
        <begin position="318"/>
        <end position="327"/>
    </location>
</feature>
<evidence type="ECO:0000313" key="3">
    <source>
        <dbReference type="EMBL" id="PSK55965.1"/>
    </source>
</evidence>
<evidence type="ECO:0000256" key="1">
    <source>
        <dbReference type="SAM" id="MobiDB-lite"/>
    </source>
</evidence>
<organism evidence="3 4">
    <name type="scientific">Elsinoe australis</name>
    <dbReference type="NCBI Taxonomy" id="40998"/>
    <lineage>
        <taxon>Eukaryota</taxon>
        <taxon>Fungi</taxon>
        <taxon>Dikarya</taxon>
        <taxon>Ascomycota</taxon>
        <taxon>Pezizomycotina</taxon>
        <taxon>Dothideomycetes</taxon>
        <taxon>Dothideomycetidae</taxon>
        <taxon>Myriangiales</taxon>
        <taxon>Elsinoaceae</taxon>
        <taxon>Elsinoe</taxon>
    </lineage>
</organism>
<feature type="compositionally biased region" description="Polar residues" evidence="1">
    <location>
        <begin position="65"/>
        <end position="78"/>
    </location>
</feature>
<dbReference type="InterPro" id="IPR012677">
    <property type="entry name" value="Nucleotide-bd_a/b_plait_sf"/>
</dbReference>
<dbReference type="InterPro" id="IPR000504">
    <property type="entry name" value="RRM_dom"/>
</dbReference>
<proteinExistence type="predicted"/>
<comment type="caution">
    <text evidence="3">The sequence shown here is derived from an EMBL/GenBank/DDBJ whole genome shotgun (WGS) entry which is preliminary data.</text>
</comment>
<gene>
    <name evidence="3" type="ORF">B9Z65_4843</name>
</gene>
<feature type="region of interest" description="Disordered" evidence="1">
    <location>
        <begin position="1"/>
        <end position="89"/>
    </location>
</feature>
<dbReference type="AlphaFoldDB" id="A0A2P8A676"/>
<keyword evidence="4" id="KW-1185">Reference proteome</keyword>
<dbReference type="GO" id="GO:0003723">
    <property type="term" value="F:RNA binding"/>
    <property type="evidence" value="ECO:0007669"/>
    <property type="project" value="InterPro"/>
</dbReference>
<dbReference type="Gene3D" id="3.30.70.330">
    <property type="match status" value="1"/>
</dbReference>
<evidence type="ECO:0000259" key="2">
    <source>
        <dbReference type="SMART" id="SM00360"/>
    </source>
</evidence>
<sequence length="355" mass="39025">MSQSQKPQSLDDMLQADRKKRKAEELAQTIFGKNSKNRRQSAPVTDKKAQSSGASFASRVGVNKRSLSSSSQNRQKQTGRPHPPSHLSRAATAARLETTIAQNGNPTGPKKRSKGVNGKAITALNGEISIRGAAGPYTVIAQNFAPGTTAADIASVISSIGGPLENCKLVTSNPTVVAEMVFADKQKADLVISSFNGKKADGRVLYVHAKELEVEAEKSLPAEHNPWRDEPEPVLASQPAVVVDDEVMEVDRDTAEAAVYREDRVRRDEYARRGRDDRGRGYSEHYSRDDRRDDRRPDLMYQDGRYGFGNQPPAGPRYDNRRDDSWRGSRGGGGGGGGRMYSDDMMRRSGPPRRW</sequence>
<dbReference type="SMART" id="SM00360">
    <property type="entry name" value="RRM"/>
    <property type="match status" value="1"/>
</dbReference>
<evidence type="ECO:0000313" key="4">
    <source>
        <dbReference type="Proteomes" id="UP000243723"/>
    </source>
</evidence>
<name>A0A2P8A676_9PEZI</name>
<feature type="domain" description="RRM" evidence="2">
    <location>
        <begin position="138"/>
        <end position="208"/>
    </location>
</feature>
<dbReference type="InterPro" id="IPR035979">
    <property type="entry name" value="RBD_domain_sf"/>
</dbReference>
<dbReference type="Proteomes" id="UP000243723">
    <property type="component" value="Unassembled WGS sequence"/>
</dbReference>
<dbReference type="EMBL" id="NHZQ01000066">
    <property type="protein sequence ID" value="PSK55965.1"/>
    <property type="molecule type" value="Genomic_DNA"/>
</dbReference>
<feature type="compositionally biased region" description="Basic and acidic residues" evidence="1">
    <location>
        <begin position="273"/>
        <end position="298"/>
    </location>
</feature>
<accession>A0A2P8A676</accession>